<evidence type="ECO:0000256" key="1">
    <source>
        <dbReference type="SAM" id="MobiDB-lite"/>
    </source>
</evidence>
<dbReference type="Gene3D" id="2.40.10.10">
    <property type="entry name" value="Trypsin-like serine proteases"/>
    <property type="match status" value="2"/>
</dbReference>
<keyword evidence="2" id="KW-1133">Transmembrane helix</keyword>
<feature type="compositionally biased region" description="Polar residues" evidence="1">
    <location>
        <begin position="401"/>
        <end position="424"/>
    </location>
</feature>
<feature type="signal peptide" evidence="3">
    <location>
        <begin position="1"/>
        <end position="30"/>
    </location>
</feature>
<keyword evidence="6" id="KW-1185">Reference proteome</keyword>
<evidence type="ECO:0000313" key="5">
    <source>
        <dbReference type="EMBL" id="GAA1829650.1"/>
    </source>
</evidence>
<protein>
    <recommendedName>
        <fullName evidence="4">Peptidase S1 domain-containing protein</fullName>
    </recommendedName>
</protein>
<evidence type="ECO:0000256" key="2">
    <source>
        <dbReference type="SAM" id="Phobius"/>
    </source>
</evidence>
<evidence type="ECO:0000313" key="6">
    <source>
        <dbReference type="Proteomes" id="UP001500449"/>
    </source>
</evidence>
<dbReference type="InterPro" id="IPR009003">
    <property type="entry name" value="Peptidase_S1_PA"/>
</dbReference>
<reference evidence="5 6" key="1">
    <citation type="journal article" date="2019" name="Int. J. Syst. Evol. Microbiol.">
        <title>The Global Catalogue of Microorganisms (GCM) 10K type strain sequencing project: providing services to taxonomists for standard genome sequencing and annotation.</title>
        <authorList>
            <consortium name="The Broad Institute Genomics Platform"/>
            <consortium name="The Broad Institute Genome Sequencing Center for Infectious Disease"/>
            <person name="Wu L."/>
            <person name="Ma J."/>
        </authorList>
    </citation>
    <scope>NUCLEOTIDE SEQUENCE [LARGE SCALE GENOMIC DNA]</scope>
    <source>
        <strain evidence="5 6">JCM 16009</strain>
    </source>
</reference>
<dbReference type="PROSITE" id="PS50240">
    <property type="entry name" value="TRYPSIN_DOM"/>
    <property type="match status" value="1"/>
</dbReference>
<dbReference type="PROSITE" id="PS00134">
    <property type="entry name" value="TRYPSIN_HIS"/>
    <property type="match status" value="1"/>
</dbReference>
<dbReference type="InterPro" id="IPR001254">
    <property type="entry name" value="Trypsin_dom"/>
</dbReference>
<comment type="caution">
    <text evidence="5">The sequence shown here is derived from an EMBL/GenBank/DDBJ whole genome shotgun (WGS) entry which is preliminary data.</text>
</comment>
<feature type="domain" description="Peptidase S1" evidence="4">
    <location>
        <begin position="55"/>
        <end position="302"/>
    </location>
</feature>
<keyword evidence="3" id="KW-0732">Signal</keyword>
<feature type="transmembrane region" description="Helical" evidence="2">
    <location>
        <begin position="338"/>
        <end position="359"/>
    </location>
</feature>
<sequence>MSTRSRLATVTGALVAAAAATALVAPAASAAEPGSGVTGTVEHSLVQVTVDFAGLIGRPGVLGTFRWTSVPTIAEQTCSGFFVTGSGHIMTAGHCVDPAQARETLIKKYLSDQVSLGAMSASEARATLPDALAHWNVQGPTPGSEVQRRIEVGQPRELTGAVLKAPQPARLMDFESFTNGDLALLKVERTGTPALPVASADPETGATVTSAGFPGSVSDAVDPNLIQASFTSGSVSSHQVSKGGVAKIEINADLAPGMSGGPTVDANGVALGVNSSLIEGGQSFNFITDTTDLRDWLATQGLTTPDQAPRGANPAALLVDGKDVRNASLTSGDGAGSAPWVLASLLGAIGLGAAGAGVLRARRRRGGADATRVVPTGAAHGGPAGPARPGAAAGGRMRTGSIRNGSALHSSTQHGPALHGSTQHGADRNGADRNGADRNGSAQHGAVQQGPVQHGPVRNGATWTPAAPAAPADALPNPAPPTVQAPNTPIRSASGRGPIAPAPANAGTVLLARPGCTRCGSVGGNRCPACTPVR</sequence>
<dbReference type="Proteomes" id="UP001500449">
    <property type="component" value="Unassembled WGS sequence"/>
</dbReference>
<keyword evidence="2" id="KW-0812">Transmembrane</keyword>
<dbReference type="PRINTS" id="PR00834">
    <property type="entry name" value="PROTEASES2C"/>
</dbReference>
<feature type="region of interest" description="Disordered" evidence="1">
    <location>
        <begin position="366"/>
        <end position="501"/>
    </location>
</feature>
<dbReference type="InterPro" id="IPR018114">
    <property type="entry name" value="TRYPSIN_HIS"/>
</dbReference>
<keyword evidence="2" id="KW-0472">Membrane</keyword>
<dbReference type="EMBL" id="BAAAQK010000002">
    <property type="protein sequence ID" value="GAA1829650.1"/>
    <property type="molecule type" value="Genomic_DNA"/>
</dbReference>
<dbReference type="InterPro" id="IPR006311">
    <property type="entry name" value="TAT_signal"/>
</dbReference>
<dbReference type="InterPro" id="IPR001940">
    <property type="entry name" value="Peptidase_S1C"/>
</dbReference>
<accession>A0ABN2MMU6</accession>
<gene>
    <name evidence="5" type="ORF">GCM10009836_04400</name>
</gene>
<dbReference type="InterPro" id="IPR043504">
    <property type="entry name" value="Peptidase_S1_PA_chymotrypsin"/>
</dbReference>
<evidence type="ECO:0000259" key="4">
    <source>
        <dbReference type="PROSITE" id="PS50240"/>
    </source>
</evidence>
<feature type="chain" id="PRO_5047165219" description="Peptidase S1 domain-containing protein" evidence="3">
    <location>
        <begin position="31"/>
        <end position="534"/>
    </location>
</feature>
<proteinExistence type="predicted"/>
<dbReference type="Pfam" id="PF13365">
    <property type="entry name" value="Trypsin_2"/>
    <property type="match status" value="1"/>
</dbReference>
<feature type="compositionally biased region" description="Low complexity" evidence="1">
    <location>
        <begin position="385"/>
        <end position="396"/>
    </location>
</feature>
<dbReference type="RefSeq" id="WP_344411812.1">
    <property type="nucleotide sequence ID" value="NZ_BAAAQK010000002.1"/>
</dbReference>
<feature type="compositionally biased region" description="Low complexity" evidence="1">
    <location>
        <begin position="465"/>
        <end position="476"/>
    </location>
</feature>
<organism evidence="5 6">
    <name type="scientific">Pseudonocardia ailaonensis</name>
    <dbReference type="NCBI Taxonomy" id="367279"/>
    <lineage>
        <taxon>Bacteria</taxon>
        <taxon>Bacillati</taxon>
        <taxon>Actinomycetota</taxon>
        <taxon>Actinomycetes</taxon>
        <taxon>Pseudonocardiales</taxon>
        <taxon>Pseudonocardiaceae</taxon>
        <taxon>Pseudonocardia</taxon>
    </lineage>
</organism>
<dbReference type="PROSITE" id="PS51318">
    <property type="entry name" value="TAT"/>
    <property type="match status" value="1"/>
</dbReference>
<feature type="compositionally biased region" description="Basic and acidic residues" evidence="1">
    <location>
        <begin position="425"/>
        <end position="436"/>
    </location>
</feature>
<evidence type="ECO:0000256" key="3">
    <source>
        <dbReference type="SAM" id="SignalP"/>
    </source>
</evidence>
<name>A0ABN2MMU6_9PSEU</name>
<dbReference type="SUPFAM" id="SSF50494">
    <property type="entry name" value="Trypsin-like serine proteases"/>
    <property type="match status" value="1"/>
</dbReference>